<evidence type="ECO:0000256" key="8">
    <source>
        <dbReference type="ARBA" id="ARBA00022676"/>
    </source>
</evidence>
<dbReference type="EMBL" id="KQ965777">
    <property type="protein sequence ID" value="KXS13444.1"/>
    <property type="molecule type" value="Genomic_DNA"/>
</dbReference>
<dbReference type="UniPathway" id="UPA00253">
    <property type="reaction ID" value="UER00331"/>
</dbReference>
<feature type="compositionally biased region" description="Polar residues" evidence="12">
    <location>
        <begin position="28"/>
        <end position="41"/>
    </location>
</feature>
<sequence>MIPTVSREVDAAEALDHMLSPRDRRTSKATGQQPVTATPNAAVSAPSPHIIPQQSAPLVQVPRNLGNTTFSRSRFQHLLPPSWKKQVSEWFHEDIPVFDYGGFVVGETEQVAILYGKTKGVIAGMPFFEEVFRQCGCTVEWLIEEGEYFEPIRQCARVRGKARFLLMGERVALNMIARASGIATRGYRLIQIKARHGYKGLIAGTRKTTPGFRMVEKYAMLVGGVDTHRMDLSSMIMLKDNHIWSQGSITSAVQMARQVGGFALKIEVECRTEDEADEAIAAGADIIMLDNFKPEEMKETAKRLKERWGSRSIDQGGRYFLIEGSGGINEETVHQYFCPDIDVLSLGSLTQSVPHIDFSLKIDNGKPHYKDQHKEEHTEAIRALPATHAMPDPPPKLSKPPTGIQPANGSGTLAVETPGKVPRVIGLPGGISLDDDDIALQGGASINGGEFELDNA</sequence>
<comment type="similarity">
    <text evidence="3">Belongs to the NadC/ModD family.</text>
</comment>
<dbReference type="CDD" id="cd01572">
    <property type="entry name" value="QPRTase"/>
    <property type="match status" value="1"/>
</dbReference>
<dbReference type="SUPFAM" id="SSF51690">
    <property type="entry name" value="Nicotinate/Quinolinate PRTase C-terminal domain-like"/>
    <property type="match status" value="1"/>
</dbReference>
<dbReference type="EC" id="2.4.2.19" evidence="5"/>
<evidence type="ECO:0000256" key="4">
    <source>
        <dbReference type="ARBA" id="ARBA00011218"/>
    </source>
</evidence>
<dbReference type="InterPro" id="IPR004393">
    <property type="entry name" value="NadC"/>
</dbReference>
<dbReference type="Pfam" id="PF02749">
    <property type="entry name" value="QRPTase_N"/>
    <property type="match status" value="1"/>
</dbReference>
<dbReference type="STRING" id="1344416.A0A139A9V9"/>
<dbReference type="GO" id="GO:0004514">
    <property type="term" value="F:nicotinate-nucleotide diphosphorylase (carboxylating) activity"/>
    <property type="evidence" value="ECO:0007669"/>
    <property type="project" value="UniProtKB-EC"/>
</dbReference>
<dbReference type="OMA" id="SEWFHED"/>
<evidence type="ECO:0000256" key="9">
    <source>
        <dbReference type="ARBA" id="ARBA00022679"/>
    </source>
</evidence>
<dbReference type="Gene3D" id="3.90.1170.20">
    <property type="entry name" value="Quinolinate phosphoribosyl transferase, N-terminal domain"/>
    <property type="match status" value="1"/>
</dbReference>
<feature type="region of interest" description="Disordered" evidence="12">
    <location>
        <begin position="1"/>
        <end position="46"/>
    </location>
</feature>
<dbReference type="Pfam" id="PF01729">
    <property type="entry name" value="QRPTase_C"/>
    <property type="match status" value="1"/>
</dbReference>
<evidence type="ECO:0000256" key="1">
    <source>
        <dbReference type="ARBA" id="ARBA00003237"/>
    </source>
</evidence>
<feature type="domain" description="Quinolinate phosphoribosyl transferase C-terminal" evidence="13">
    <location>
        <begin position="182"/>
        <end position="361"/>
    </location>
</feature>
<dbReference type="GO" id="GO:0005737">
    <property type="term" value="C:cytoplasm"/>
    <property type="evidence" value="ECO:0007669"/>
    <property type="project" value="TreeGrafter"/>
</dbReference>
<dbReference type="InterPro" id="IPR002638">
    <property type="entry name" value="Quinolinate_PRibosylTrfase_C"/>
</dbReference>
<name>A0A139A9V9_GONPJ</name>
<evidence type="ECO:0000256" key="6">
    <source>
        <dbReference type="ARBA" id="ARBA00020990"/>
    </source>
</evidence>
<evidence type="ECO:0000256" key="3">
    <source>
        <dbReference type="ARBA" id="ARBA00009400"/>
    </source>
</evidence>
<evidence type="ECO:0000256" key="2">
    <source>
        <dbReference type="ARBA" id="ARBA00004893"/>
    </source>
</evidence>
<keyword evidence="8" id="KW-0328">Glycosyltransferase</keyword>
<dbReference type="PANTHER" id="PTHR32179:SF3">
    <property type="entry name" value="NICOTINATE-NUCLEOTIDE PYROPHOSPHORYLASE [CARBOXYLATING]"/>
    <property type="match status" value="1"/>
</dbReference>
<evidence type="ECO:0000256" key="7">
    <source>
        <dbReference type="ARBA" id="ARBA00022642"/>
    </source>
</evidence>
<dbReference type="PANTHER" id="PTHR32179">
    <property type="entry name" value="NICOTINATE-NUCLEOTIDE PYROPHOSPHORYLASE [CARBOXYLATING]"/>
    <property type="match status" value="1"/>
</dbReference>
<evidence type="ECO:0000256" key="12">
    <source>
        <dbReference type="SAM" id="MobiDB-lite"/>
    </source>
</evidence>
<evidence type="ECO:0000256" key="10">
    <source>
        <dbReference type="ARBA" id="ARBA00033102"/>
    </source>
</evidence>
<evidence type="ECO:0000313" key="15">
    <source>
        <dbReference type="EMBL" id="KXS13444.1"/>
    </source>
</evidence>
<dbReference type="GO" id="GO:0034213">
    <property type="term" value="P:quinolinate catabolic process"/>
    <property type="evidence" value="ECO:0007669"/>
    <property type="project" value="TreeGrafter"/>
</dbReference>
<dbReference type="Gene3D" id="3.20.20.70">
    <property type="entry name" value="Aldolase class I"/>
    <property type="match status" value="1"/>
</dbReference>
<comment type="function">
    <text evidence="1">Involved in the catabolism of quinolinic acid (QA).</text>
</comment>
<feature type="region of interest" description="Disordered" evidence="12">
    <location>
        <begin position="387"/>
        <end position="416"/>
    </location>
</feature>
<dbReference type="FunFam" id="3.20.20.70:FF:000090">
    <property type="entry name" value="Nicotinate-nucleotide pyrophosphorylase [carboxylating]"/>
    <property type="match status" value="1"/>
</dbReference>
<dbReference type="InterPro" id="IPR013785">
    <property type="entry name" value="Aldolase_TIM"/>
</dbReference>
<reference evidence="15 16" key="1">
    <citation type="journal article" date="2015" name="Genome Biol. Evol.">
        <title>Phylogenomic analyses indicate that early fungi evolved digesting cell walls of algal ancestors of land plants.</title>
        <authorList>
            <person name="Chang Y."/>
            <person name="Wang S."/>
            <person name="Sekimoto S."/>
            <person name="Aerts A.L."/>
            <person name="Choi C."/>
            <person name="Clum A."/>
            <person name="LaButti K.M."/>
            <person name="Lindquist E.A."/>
            <person name="Yee Ngan C."/>
            <person name="Ohm R.A."/>
            <person name="Salamov A.A."/>
            <person name="Grigoriev I.V."/>
            <person name="Spatafora J.W."/>
            <person name="Berbee M.L."/>
        </authorList>
    </citation>
    <scope>NUCLEOTIDE SEQUENCE [LARGE SCALE GENOMIC DNA]</scope>
    <source>
        <strain evidence="15 16">JEL478</strain>
    </source>
</reference>
<comment type="subunit">
    <text evidence="4">Hexamer formed by 3 homodimers.</text>
</comment>
<gene>
    <name evidence="15" type="ORF">M427DRAFT_124937</name>
</gene>
<dbReference type="OrthoDB" id="10067394at2759"/>
<comment type="pathway">
    <text evidence="2">Cofactor biosynthesis; NAD(+) biosynthesis; nicotinate D-ribonucleotide from quinolinate: step 1/1.</text>
</comment>
<feature type="compositionally biased region" description="Basic and acidic residues" evidence="12">
    <location>
        <begin position="7"/>
        <end position="26"/>
    </location>
</feature>
<dbReference type="InterPro" id="IPR022412">
    <property type="entry name" value="Quinolinate_PRibosylTrfase_N"/>
</dbReference>
<dbReference type="NCBIfam" id="TIGR00078">
    <property type="entry name" value="nadC"/>
    <property type="match status" value="1"/>
</dbReference>
<dbReference type="SUPFAM" id="SSF54675">
    <property type="entry name" value="Nicotinate/Quinolinate PRTase N-terminal domain-like"/>
    <property type="match status" value="1"/>
</dbReference>
<dbReference type="GO" id="GO:0009435">
    <property type="term" value="P:NAD+ biosynthetic process"/>
    <property type="evidence" value="ECO:0007669"/>
    <property type="project" value="UniProtKB-UniPathway"/>
</dbReference>
<evidence type="ECO:0000259" key="13">
    <source>
        <dbReference type="Pfam" id="PF01729"/>
    </source>
</evidence>
<keyword evidence="7" id="KW-0662">Pyridine nucleotide biosynthesis</keyword>
<dbReference type="InterPro" id="IPR036068">
    <property type="entry name" value="Nicotinate_pribotase-like_C"/>
</dbReference>
<organism evidence="15 16">
    <name type="scientific">Gonapodya prolifera (strain JEL478)</name>
    <name type="common">Monoblepharis prolifera</name>
    <dbReference type="NCBI Taxonomy" id="1344416"/>
    <lineage>
        <taxon>Eukaryota</taxon>
        <taxon>Fungi</taxon>
        <taxon>Fungi incertae sedis</taxon>
        <taxon>Chytridiomycota</taxon>
        <taxon>Chytridiomycota incertae sedis</taxon>
        <taxon>Monoblepharidomycetes</taxon>
        <taxon>Monoblepharidales</taxon>
        <taxon>Gonapodyaceae</taxon>
        <taxon>Gonapodya</taxon>
    </lineage>
</organism>
<proteinExistence type="inferred from homology"/>
<evidence type="ECO:0000259" key="14">
    <source>
        <dbReference type="Pfam" id="PF02749"/>
    </source>
</evidence>
<comment type="catalytic activity">
    <reaction evidence="11">
        <text>nicotinate beta-D-ribonucleotide + CO2 + diphosphate = quinolinate + 5-phospho-alpha-D-ribose 1-diphosphate + 2 H(+)</text>
        <dbReference type="Rhea" id="RHEA:12733"/>
        <dbReference type="ChEBI" id="CHEBI:15378"/>
        <dbReference type="ChEBI" id="CHEBI:16526"/>
        <dbReference type="ChEBI" id="CHEBI:29959"/>
        <dbReference type="ChEBI" id="CHEBI:33019"/>
        <dbReference type="ChEBI" id="CHEBI:57502"/>
        <dbReference type="ChEBI" id="CHEBI:58017"/>
        <dbReference type="EC" id="2.4.2.19"/>
    </reaction>
</comment>
<dbReference type="InterPro" id="IPR037128">
    <property type="entry name" value="Quinolinate_PRibosylTase_N_sf"/>
</dbReference>
<dbReference type="Proteomes" id="UP000070544">
    <property type="component" value="Unassembled WGS sequence"/>
</dbReference>
<evidence type="ECO:0000256" key="5">
    <source>
        <dbReference type="ARBA" id="ARBA00011944"/>
    </source>
</evidence>
<dbReference type="AlphaFoldDB" id="A0A139A9V9"/>
<keyword evidence="9" id="KW-0808">Transferase</keyword>
<dbReference type="InterPro" id="IPR027277">
    <property type="entry name" value="NadC/ModD"/>
</dbReference>
<evidence type="ECO:0000313" key="16">
    <source>
        <dbReference type="Proteomes" id="UP000070544"/>
    </source>
</evidence>
<feature type="domain" description="Quinolinate phosphoribosyl transferase N-terminal" evidence="14">
    <location>
        <begin position="107"/>
        <end position="180"/>
    </location>
</feature>
<keyword evidence="16" id="KW-1185">Reference proteome</keyword>
<accession>A0A139A9V9</accession>
<protein>
    <recommendedName>
        <fullName evidence="6">Nicotinate-nucleotide pyrophosphorylase [carboxylating]</fullName>
        <ecNumber evidence="5">2.4.2.19</ecNumber>
    </recommendedName>
    <alternativeName>
        <fullName evidence="10">Quinolinate phosphoribosyltransferase [decarboxylating]</fullName>
    </alternativeName>
</protein>
<evidence type="ECO:0000256" key="11">
    <source>
        <dbReference type="ARBA" id="ARBA00047445"/>
    </source>
</evidence>